<organism evidence="2 3">
    <name type="scientific">Parascaris equorum</name>
    <name type="common">Equine roundworm</name>
    <dbReference type="NCBI Taxonomy" id="6256"/>
    <lineage>
        <taxon>Eukaryota</taxon>
        <taxon>Metazoa</taxon>
        <taxon>Ecdysozoa</taxon>
        <taxon>Nematoda</taxon>
        <taxon>Chromadorea</taxon>
        <taxon>Rhabditida</taxon>
        <taxon>Spirurina</taxon>
        <taxon>Ascaridomorpha</taxon>
        <taxon>Ascaridoidea</taxon>
        <taxon>Ascarididae</taxon>
        <taxon>Parascaris</taxon>
    </lineage>
</organism>
<dbReference type="WBParaSite" id="PEQ_0000236201-mRNA-1">
    <property type="protein sequence ID" value="PEQ_0000236201-mRNA-1"/>
    <property type="gene ID" value="PEQ_0000236201"/>
</dbReference>
<feature type="region of interest" description="Disordered" evidence="1">
    <location>
        <begin position="1"/>
        <end position="30"/>
    </location>
</feature>
<accession>A0A914RKI8</accession>
<evidence type="ECO:0000256" key="1">
    <source>
        <dbReference type="SAM" id="MobiDB-lite"/>
    </source>
</evidence>
<evidence type="ECO:0000313" key="2">
    <source>
        <dbReference type="Proteomes" id="UP000887564"/>
    </source>
</evidence>
<dbReference type="AlphaFoldDB" id="A0A914RKI8"/>
<reference evidence="3" key="1">
    <citation type="submission" date="2022-11" db="UniProtKB">
        <authorList>
            <consortium name="WormBaseParasite"/>
        </authorList>
    </citation>
    <scope>IDENTIFICATION</scope>
</reference>
<sequence length="89" mass="10053">MRKAGEPQKNNTTRWLSFAPPQSPRCDENSGSEICKVLRAMRSAQHSLSKMSPLNDFNFVLSRTPNKIPEPYAYVDGQCVSARIQMHSN</sequence>
<dbReference type="Proteomes" id="UP000887564">
    <property type="component" value="Unplaced"/>
</dbReference>
<evidence type="ECO:0000313" key="3">
    <source>
        <dbReference type="WBParaSite" id="PEQ_0000236201-mRNA-1"/>
    </source>
</evidence>
<protein>
    <submittedName>
        <fullName evidence="3">Uncharacterized protein</fullName>
    </submittedName>
</protein>
<keyword evidence="2" id="KW-1185">Reference proteome</keyword>
<name>A0A914RKI8_PAREQ</name>
<proteinExistence type="predicted"/>